<comment type="caution">
    <text evidence="1">The sequence shown here is derived from an EMBL/GenBank/DDBJ whole genome shotgun (WGS) entry which is preliminary data.</text>
</comment>
<proteinExistence type="predicted"/>
<gene>
    <name evidence="1" type="ORF">KSX_14240</name>
</gene>
<dbReference type="InterPro" id="IPR027417">
    <property type="entry name" value="P-loop_NTPase"/>
</dbReference>
<reference evidence="1" key="1">
    <citation type="submission" date="2020-10" db="EMBL/GenBank/DDBJ databases">
        <title>Taxonomic study of unclassified bacteria belonging to the class Ktedonobacteria.</title>
        <authorList>
            <person name="Yabe S."/>
            <person name="Wang C.M."/>
            <person name="Zheng Y."/>
            <person name="Sakai Y."/>
            <person name="Cavaletti L."/>
            <person name="Monciardini P."/>
            <person name="Donadio S."/>
        </authorList>
    </citation>
    <scope>NUCLEOTIDE SEQUENCE</scope>
    <source>
        <strain evidence="1">SOSP1-1</strain>
    </source>
</reference>
<dbReference type="SUPFAM" id="SSF52540">
    <property type="entry name" value="P-loop containing nucleoside triphosphate hydrolases"/>
    <property type="match status" value="1"/>
</dbReference>
<dbReference type="EMBL" id="BNJF01000001">
    <property type="protein sequence ID" value="GHO43261.1"/>
    <property type="molecule type" value="Genomic_DNA"/>
</dbReference>
<dbReference type="PIRSF" id="PIRSF037081">
    <property type="entry name" value="P-loop_All4644_prd"/>
    <property type="match status" value="1"/>
</dbReference>
<dbReference type="AlphaFoldDB" id="A0A8J3HWF0"/>
<keyword evidence="2" id="KW-1185">Reference proteome</keyword>
<dbReference type="Pfam" id="PF13671">
    <property type="entry name" value="AAA_33"/>
    <property type="match status" value="1"/>
</dbReference>
<evidence type="ECO:0000313" key="2">
    <source>
        <dbReference type="Proteomes" id="UP000612362"/>
    </source>
</evidence>
<dbReference type="Proteomes" id="UP000612362">
    <property type="component" value="Unassembled WGS sequence"/>
</dbReference>
<organism evidence="1 2">
    <name type="scientific">Ktedonospora formicarum</name>
    <dbReference type="NCBI Taxonomy" id="2778364"/>
    <lineage>
        <taxon>Bacteria</taxon>
        <taxon>Bacillati</taxon>
        <taxon>Chloroflexota</taxon>
        <taxon>Ktedonobacteria</taxon>
        <taxon>Ktedonobacterales</taxon>
        <taxon>Ktedonobacteraceae</taxon>
        <taxon>Ktedonospora</taxon>
    </lineage>
</organism>
<evidence type="ECO:0000313" key="1">
    <source>
        <dbReference type="EMBL" id="GHO43261.1"/>
    </source>
</evidence>
<name>A0A8J3HWF0_9CHLR</name>
<dbReference type="InterPro" id="IPR017101">
    <property type="entry name" value="P-loop_ATP/GTP-bd_All4644_prd"/>
</dbReference>
<dbReference type="RefSeq" id="WP_220192744.1">
    <property type="nucleotide sequence ID" value="NZ_BNJF01000001.1"/>
</dbReference>
<accession>A0A8J3HWF0</accession>
<dbReference type="Gene3D" id="3.40.50.300">
    <property type="entry name" value="P-loop containing nucleotide triphosphate hydrolases"/>
    <property type="match status" value="1"/>
</dbReference>
<protein>
    <recommendedName>
        <fullName evidence="3">Kinase</fullName>
    </recommendedName>
</protein>
<evidence type="ECO:0008006" key="3">
    <source>
        <dbReference type="Google" id="ProtNLM"/>
    </source>
</evidence>
<sequence length="139" mass="16031">MSGLPGSGKNTWLHTHLPDWPVVSLDQLRKELQISPGENQGLVVQAAREQARILLRQNTSFAWNATNITHQMRQQLIDLFVSYGARVRLVYLDAPLPQLLQRNRARSEYVPEAVLYRLLNKLEVPDIIEAHRVEWVEQT</sequence>